<feature type="domain" description="HTH tetR-type" evidence="4">
    <location>
        <begin position="32"/>
        <end position="92"/>
    </location>
</feature>
<reference evidence="5" key="1">
    <citation type="submission" date="2022-10" db="EMBL/GenBank/DDBJ databases">
        <title>The complete genomes of actinobacterial strains from the NBC collection.</title>
        <authorList>
            <person name="Joergensen T.S."/>
            <person name="Alvarez Arevalo M."/>
            <person name="Sterndorff E.B."/>
            <person name="Faurdal D."/>
            <person name="Vuksanovic O."/>
            <person name="Mourched A.-S."/>
            <person name="Charusanti P."/>
            <person name="Shaw S."/>
            <person name="Blin K."/>
            <person name="Weber T."/>
        </authorList>
    </citation>
    <scope>NUCLEOTIDE SEQUENCE</scope>
    <source>
        <strain evidence="5">NBC_00222</strain>
    </source>
</reference>
<gene>
    <name evidence="5" type="ORF">OHA16_21130</name>
</gene>
<dbReference type="PROSITE" id="PS01081">
    <property type="entry name" value="HTH_TETR_1"/>
    <property type="match status" value="1"/>
</dbReference>
<evidence type="ECO:0000256" key="3">
    <source>
        <dbReference type="SAM" id="MobiDB-lite"/>
    </source>
</evidence>
<proteinExistence type="predicted"/>
<dbReference type="InterPro" id="IPR039536">
    <property type="entry name" value="TetR_C_Proteobacteria"/>
</dbReference>
<evidence type="ECO:0000313" key="6">
    <source>
        <dbReference type="Proteomes" id="UP001432222"/>
    </source>
</evidence>
<feature type="region of interest" description="Disordered" evidence="3">
    <location>
        <begin position="1"/>
        <end position="32"/>
    </location>
</feature>
<dbReference type="PANTHER" id="PTHR30055">
    <property type="entry name" value="HTH-TYPE TRANSCRIPTIONAL REGULATOR RUTR"/>
    <property type="match status" value="1"/>
</dbReference>
<accession>A0ABZ1U552</accession>
<dbReference type="PRINTS" id="PR00455">
    <property type="entry name" value="HTHTETR"/>
</dbReference>
<dbReference type="InterPro" id="IPR050109">
    <property type="entry name" value="HTH-type_TetR-like_transc_reg"/>
</dbReference>
<sequence>MTEQTAPAATTPDAAPAGGADAAPATARRGMPEKRVAITRAARTVFGREGFTRTSVDAIAAEAGVSKRTIYNHFADKEQLFRSVILEGATTVAATQAKIADRHLRKIVDLRTDLVDFGLERVDSLTTFAEHWALVRTIEAEALHIRPAVLEAWQEAGPRETHRVLTHWMAEFAERGLLVVPDPAEAARMLNLLTFLAVAQPTFYGALPMPAERIAEVVEHGVAAFLAVYGAPG</sequence>
<feature type="DNA-binding region" description="H-T-H motif" evidence="2">
    <location>
        <begin position="55"/>
        <end position="74"/>
    </location>
</feature>
<keyword evidence="6" id="KW-1185">Reference proteome</keyword>
<dbReference type="Gene3D" id="1.10.357.10">
    <property type="entry name" value="Tetracycline Repressor, domain 2"/>
    <property type="match status" value="1"/>
</dbReference>
<evidence type="ECO:0000259" key="4">
    <source>
        <dbReference type="PROSITE" id="PS50977"/>
    </source>
</evidence>
<dbReference type="RefSeq" id="WP_328956028.1">
    <property type="nucleotide sequence ID" value="NZ_CP108110.1"/>
</dbReference>
<keyword evidence="1 2" id="KW-0238">DNA-binding</keyword>
<dbReference type="SUPFAM" id="SSF46689">
    <property type="entry name" value="Homeodomain-like"/>
    <property type="match status" value="1"/>
</dbReference>
<dbReference type="InterPro" id="IPR001647">
    <property type="entry name" value="HTH_TetR"/>
</dbReference>
<dbReference type="Pfam" id="PF14246">
    <property type="entry name" value="TetR_C_7"/>
    <property type="match status" value="1"/>
</dbReference>
<name>A0ABZ1U552_9ACTN</name>
<dbReference type="InterPro" id="IPR023772">
    <property type="entry name" value="DNA-bd_HTH_TetR-type_CS"/>
</dbReference>
<organism evidence="5 6">
    <name type="scientific">Kitasatospora purpeofusca</name>
    <dbReference type="NCBI Taxonomy" id="67352"/>
    <lineage>
        <taxon>Bacteria</taxon>
        <taxon>Bacillati</taxon>
        <taxon>Actinomycetota</taxon>
        <taxon>Actinomycetes</taxon>
        <taxon>Kitasatosporales</taxon>
        <taxon>Streptomycetaceae</taxon>
        <taxon>Kitasatospora</taxon>
    </lineage>
</organism>
<dbReference type="PANTHER" id="PTHR30055:SF224">
    <property type="entry name" value="TRANSCRIPTIONAL REGULATOR TETR FAMILY"/>
    <property type="match status" value="1"/>
</dbReference>
<dbReference type="InterPro" id="IPR009057">
    <property type="entry name" value="Homeodomain-like_sf"/>
</dbReference>
<protein>
    <submittedName>
        <fullName evidence="5">TetR/AcrR family transcriptional regulator</fullName>
    </submittedName>
</protein>
<dbReference type="Pfam" id="PF00440">
    <property type="entry name" value="TetR_N"/>
    <property type="match status" value="1"/>
</dbReference>
<dbReference type="Proteomes" id="UP001432222">
    <property type="component" value="Chromosome"/>
</dbReference>
<dbReference type="EMBL" id="CP108110">
    <property type="protein sequence ID" value="WUQ85246.1"/>
    <property type="molecule type" value="Genomic_DNA"/>
</dbReference>
<evidence type="ECO:0000313" key="5">
    <source>
        <dbReference type="EMBL" id="WUQ85246.1"/>
    </source>
</evidence>
<dbReference type="PROSITE" id="PS50977">
    <property type="entry name" value="HTH_TETR_2"/>
    <property type="match status" value="1"/>
</dbReference>
<evidence type="ECO:0000256" key="2">
    <source>
        <dbReference type="PROSITE-ProRule" id="PRU00335"/>
    </source>
</evidence>
<evidence type="ECO:0000256" key="1">
    <source>
        <dbReference type="ARBA" id="ARBA00023125"/>
    </source>
</evidence>
<feature type="compositionally biased region" description="Low complexity" evidence="3">
    <location>
        <begin position="1"/>
        <end position="27"/>
    </location>
</feature>